<dbReference type="EMBL" id="LT906453">
    <property type="protein sequence ID" value="SNV19011.1"/>
    <property type="molecule type" value="Genomic_DNA"/>
</dbReference>
<dbReference type="PANTHER" id="PTHR31302">
    <property type="entry name" value="TRANSMEMBRANE PROTEIN WITH METALLOPHOSPHOESTERASE DOMAIN-RELATED"/>
    <property type="match status" value="1"/>
</dbReference>
<proteinExistence type="predicted"/>
<protein>
    <submittedName>
        <fullName evidence="2">Phosphodiesterase YaeI</fullName>
    </submittedName>
</protein>
<reference evidence="2 3" key="1">
    <citation type="submission" date="2017-06" db="EMBL/GenBank/DDBJ databases">
        <authorList>
            <consortium name="Pathogen Informatics"/>
        </authorList>
    </citation>
    <scope>NUCLEOTIDE SEQUENCE [LARGE SCALE GENOMIC DNA]</scope>
    <source>
        <strain evidence="2 3">NCTC13039</strain>
    </source>
</reference>
<accession>A0A239V9X5</accession>
<dbReference type="STRING" id="1121387.GCA_000429885_01705"/>
<keyword evidence="3" id="KW-1185">Reference proteome</keyword>
<feature type="domain" description="Calcineurin-like phosphoesterase" evidence="1">
    <location>
        <begin position="47"/>
        <end position="231"/>
    </location>
</feature>
<evidence type="ECO:0000313" key="2">
    <source>
        <dbReference type="EMBL" id="SNV19011.1"/>
    </source>
</evidence>
<sequence>MNTLMRGAAALAAAAVGTAAYGAFVERNNFTLRRFTVPVLPPGAPQIRVLHLSDIHMMPWQLRKQEWIASLVDLEPDLVIDTGDHISHPDSVPVVLDLLEPLLRLPGAFVLGSNDYFAPAARNPMKYLLKSEPKPSSKRLPTEALVLGLGEMGWRDLSNARGHLTVKGIEIALVGVDDPHLKYDMFHQIPAAPEHPTPDLKLGLLHAPYTRVLEAMTAEGVDLMFAGHTHGGQLAIPGYGAIVTNCDLDARRVKGLSRWWEGANGIDSSHAPAEAAWLHVSGGLGTSPFVPIRIAARPEASLLTLTPREH</sequence>
<name>A0A239V9X5_9MICO</name>
<dbReference type="RefSeq" id="WP_028327534.1">
    <property type="nucleotide sequence ID" value="NZ_LT906453.1"/>
</dbReference>
<dbReference type="Pfam" id="PF00149">
    <property type="entry name" value="Metallophos"/>
    <property type="match status" value="1"/>
</dbReference>
<dbReference type="GO" id="GO:0016020">
    <property type="term" value="C:membrane"/>
    <property type="evidence" value="ECO:0007669"/>
    <property type="project" value="GOC"/>
</dbReference>
<dbReference type="AlphaFoldDB" id="A0A239V9X5"/>
<dbReference type="GO" id="GO:0008758">
    <property type="term" value="F:UDP-2,3-diacylglucosamine hydrolase activity"/>
    <property type="evidence" value="ECO:0007669"/>
    <property type="project" value="TreeGrafter"/>
</dbReference>
<gene>
    <name evidence="2" type="ORF">SAMEA4475696_00607</name>
</gene>
<dbReference type="PANTHER" id="PTHR31302:SF20">
    <property type="entry name" value="CONSERVED PROTEIN"/>
    <property type="match status" value="1"/>
</dbReference>
<dbReference type="KEGG" id="dco:SAMEA4475696_0607"/>
<dbReference type="InterPro" id="IPR051158">
    <property type="entry name" value="Metallophosphoesterase_sf"/>
</dbReference>
<dbReference type="GO" id="GO:0009245">
    <property type="term" value="P:lipid A biosynthetic process"/>
    <property type="evidence" value="ECO:0007669"/>
    <property type="project" value="TreeGrafter"/>
</dbReference>
<dbReference type="GeneID" id="63458882"/>
<organism evidence="2 3">
    <name type="scientific">Dermatophilus congolensis</name>
    <dbReference type="NCBI Taxonomy" id="1863"/>
    <lineage>
        <taxon>Bacteria</taxon>
        <taxon>Bacillati</taxon>
        <taxon>Actinomycetota</taxon>
        <taxon>Actinomycetes</taxon>
        <taxon>Micrococcales</taxon>
        <taxon>Dermatophilaceae</taxon>
        <taxon>Dermatophilus</taxon>
    </lineage>
</organism>
<dbReference type="OrthoDB" id="9780884at2"/>
<dbReference type="InterPro" id="IPR004843">
    <property type="entry name" value="Calcineurin-like_PHP"/>
</dbReference>
<dbReference type="InterPro" id="IPR029052">
    <property type="entry name" value="Metallo-depent_PP-like"/>
</dbReference>
<dbReference type="Proteomes" id="UP000242637">
    <property type="component" value="Chromosome 1"/>
</dbReference>
<evidence type="ECO:0000259" key="1">
    <source>
        <dbReference type="Pfam" id="PF00149"/>
    </source>
</evidence>
<evidence type="ECO:0000313" key="3">
    <source>
        <dbReference type="Proteomes" id="UP000242637"/>
    </source>
</evidence>
<dbReference type="Gene3D" id="3.60.21.10">
    <property type="match status" value="1"/>
</dbReference>
<dbReference type="SUPFAM" id="SSF56300">
    <property type="entry name" value="Metallo-dependent phosphatases"/>
    <property type="match status" value="1"/>
</dbReference>